<dbReference type="PANTHER" id="PTHR11787:SF4">
    <property type="entry name" value="CHM, RAB ESCORT PROTEIN 1"/>
    <property type="match status" value="1"/>
</dbReference>
<comment type="caution">
    <text evidence="4">The sequence shown here is derived from an EMBL/GenBank/DDBJ whole genome shotgun (WGS) entry which is preliminary data.</text>
</comment>
<organism evidence="4 5">
    <name type="scientific">Elysia chlorotica</name>
    <name type="common">Eastern emerald elysia</name>
    <name type="synonym">Sea slug</name>
    <dbReference type="NCBI Taxonomy" id="188477"/>
    <lineage>
        <taxon>Eukaryota</taxon>
        <taxon>Metazoa</taxon>
        <taxon>Spiralia</taxon>
        <taxon>Lophotrochozoa</taxon>
        <taxon>Mollusca</taxon>
        <taxon>Gastropoda</taxon>
        <taxon>Heterobranchia</taxon>
        <taxon>Euthyneura</taxon>
        <taxon>Panpulmonata</taxon>
        <taxon>Sacoglossa</taxon>
        <taxon>Placobranchoidea</taxon>
        <taxon>Plakobranchidae</taxon>
        <taxon>Elysia</taxon>
    </lineage>
</organism>
<dbReference type="InterPro" id="IPR018203">
    <property type="entry name" value="GDP_dissociation_inhibitor"/>
</dbReference>
<evidence type="ECO:0008006" key="6">
    <source>
        <dbReference type="Google" id="ProtNLM"/>
    </source>
</evidence>
<dbReference type="GO" id="GO:0005634">
    <property type="term" value="C:nucleus"/>
    <property type="evidence" value="ECO:0007669"/>
    <property type="project" value="TreeGrafter"/>
</dbReference>
<keyword evidence="3" id="KW-0472">Membrane</keyword>
<dbReference type="STRING" id="188477.A0A3S1BDM5"/>
<keyword evidence="5" id="KW-1185">Reference proteome</keyword>
<dbReference type="GO" id="GO:0005092">
    <property type="term" value="F:GDP-dissociation inhibitor activity"/>
    <property type="evidence" value="ECO:0007669"/>
    <property type="project" value="InterPro"/>
</dbReference>
<feature type="region of interest" description="Disordered" evidence="2">
    <location>
        <begin position="67"/>
        <end position="87"/>
    </location>
</feature>
<dbReference type="Pfam" id="PF00996">
    <property type="entry name" value="GDI"/>
    <property type="match status" value="1"/>
</dbReference>
<evidence type="ECO:0000313" key="5">
    <source>
        <dbReference type="Proteomes" id="UP000271974"/>
    </source>
</evidence>
<feature type="transmembrane region" description="Helical" evidence="3">
    <location>
        <begin position="12"/>
        <end position="33"/>
    </location>
</feature>
<dbReference type="OrthoDB" id="9446342at2759"/>
<feature type="compositionally biased region" description="Basic and acidic residues" evidence="2">
    <location>
        <begin position="140"/>
        <end position="162"/>
    </location>
</feature>
<keyword evidence="3" id="KW-1133">Transmembrane helix</keyword>
<proteinExistence type="inferred from homology"/>
<dbReference type="PANTHER" id="PTHR11787">
    <property type="entry name" value="RAB GDP-DISSOCIATION INHIBITOR"/>
    <property type="match status" value="1"/>
</dbReference>
<evidence type="ECO:0000313" key="4">
    <source>
        <dbReference type="EMBL" id="RUS81551.1"/>
    </source>
</evidence>
<accession>A0A3S1BDM5</accession>
<comment type="similarity">
    <text evidence="1">Belongs to the Rab GDI family.</text>
</comment>
<evidence type="ECO:0000256" key="1">
    <source>
        <dbReference type="ARBA" id="ARBA00005593"/>
    </source>
</evidence>
<evidence type="ECO:0000256" key="2">
    <source>
        <dbReference type="SAM" id="MobiDB-lite"/>
    </source>
</evidence>
<dbReference type="EMBL" id="RQTK01000331">
    <property type="protein sequence ID" value="RUS81551.1"/>
    <property type="molecule type" value="Genomic_DNA"/>
</dbReference>
<dbReference type="Proteomes" id="UP000271974">
    <property type="component" value="Unassembled WGS sequence"/>
</dbReference>
<sequence>MSNEDLPKEFDIIILGTGLTTTITAAAFSPIGLKVLHLDRNDYYGGLFANFNLDAIEVWKQKNIDLNKGGRESDSAAKNKDPIPDGVKCIDLPQERAQAFNLSSSFHVRERTPEEDEAAKKLQTPFKPFFPLPKAAESVSDYKKTSEELDASKSSDCQDEKSTNQSHLQD</sequence>
<gene>
    <name evidence="4" type="ORF">EGW08_010681</name>
</gene>
<dbReference type="GO" id="GO:0005829">
    <property type="term" value="C:cytosol"/>
    <property type="evidence" value="ECO:0007669"/>
    <property type="project" value="TreeGrafter"/>
</dbReference>
<dbReference type="InterPro" id="IPR036188">
    <property type="entry name" value="FAD/NAD-bd_sf"/>
</dbReference>
<dbReference type="Gene3D" id="3.50.50.60">
    <property type="entry name" value="FAD/NAD(P)-binding domain"/>
    <property type="match status" value="1"/>
</dbReference>
<keyword evidence="3" id="KW-0812">Transmembrane</keyword>
<dbReference type="SUPFAM" id="SSF51905">
    <property type="entry name" value="FAD/NAD(P)-binding domain"/>
    <property type="match status" value="1"/>
</dbReference>
<reference evidence="4 5" key="1">
    <citation type="submission" date="2019-01" db="EMBL/GenBank/DDBJ databases">
        <title>A draft genome assembly of the solar-powered sea slug Elysia chlorotica.</title>
        <authorList>
            <person name="Cai H."/>
            <person name="Li Q."/>
            <person name="Fang X."/>
            <person name="Li J."/>
            <person name="Curtis N.E."/>
            <person name="Altenburger A."/>
            <person name="Shibata T."/>
            <person name="Feng M."/>
            <person name="Maeda T."/>
            <person name="Schwartz J.A."/>
            <person name="Shigenobu S."/>
            <person name="Lundholm N."/>
            <person name="Nishiyama T."/>
            <person name="Yang H."/>
            <person name="Hasebe M."/>
            <person name="Li S."/>
            <person name="Pierce S.K."/>
            <person name="Wang J."/>
        </authorList>
    </citation>
    <scope>NUCLEOTIDE SEQUENCE [LARGE SCALE GENOMIC DNA]</scope>
    <source>
        <strain evidence="4">EC2010</strain>
        <tissue evidence="4">Whole organism of an adult</tissue>
    </source>
</reference>
<name>A0A3S1BDM5_ELYCH</name>
<protein>
    <recommendedName>
        <fullName evidence="6">Rab proteins geranylgeranyltransferase component A</fullName>
    </recommendedName>
</protein>
<feature type="region of interest" description="Disordered" evidence="2">
    <location>
        <begin position="108"/>
        <end position="170"/>
    </location>
</feature>
<feature type="non-terminal residue" evidence="4">
    <location>
        <position position="170"/>
    </location>
</feature>
<dbReference type="AlphaFoldDB" id="A0A3S1BDM5"/>
<evidence type="ECO:0000256" key="3">
    <source>
        <dbReference type="SAM" id="Phobius"/>
    </source>
</evidence>
<feature type="compositionally biased region" description="Basic and acidic residues" evidence="2">
    <location>
        <begin position="67"/>
        <end position="83"/>
    </location>
</feature>
<dbReference type="GO" id="GO:0007264">
    <property type="term" value="P:small GTPase-mediated signal transduction"/>
    <property type="evidence" value="ECO:0007669"/>
    <property type="project" value="InterPro"/>
</dbReference>
<feature type="compositionally biased region" description="Low complexity" evidence="2">
    <location>
        <begin position="121"/>
        <end position="134"/>
    </location>
</feature>
<dbReference type="PRINTS" id="PR00891">
    <property type="entry name" value="RABGDIREP"/>
</dbReference>
<dbReference type="GO" id="GO:0005968">
    <property type="term" value="C:Rab-protein geranylgeranyltransferase complex"/>
    <property type="evidence" value="ECO:0007669"/>
    <property type="project" value="TreeGrafter"/>
</dbReference>
<dbReference type="GO" id="GO:0016192">
    <property type="term" value="P:vesicle-mediated transport"/>
    <property type="evidence" value="ECO:0007669"/>
    <property type="project" value="TreeGrafter"/>
</dbReference>